<comment type="catalytic activity">
    <reaction evidence="9">
        <text>guanosine(10) in tRNA + 2 S-adenosyl-L-methionine = N(2)-dimethylguanosine(10) in tRNA + 2 S-adenosyl-L-homocysteine + 2 H(+)</text>
        <dbReference type="Rhea" id="RHEA:43124"/>
        <dbReference type="Rhea" id="RHEA-COMP:10355"/>
        <dbReference type="Rhea" id="RHEA-COMP:10358"/>
        <dbReference type="ChEBI" id="CHEBI:15378"/>
        <dbReference type="ChEBI" id="CHEBI:57856"/>
        <dbReference type="ChEBI" id="CHEBI:59789"/>
        <dbReference type="ChEBI" id="CHEBI:74269"/>
        <dbReference type="ChEBI" id="CHEBI:74513"/>
        <dbReference type="EC" id="2.1.1.213"/>
    </reaction>
</comment>
<dbReference type="Pfam" id="PF01170">
    <property type="entry name" value="UPF0020"/>
    <property type="match status" value="1"/>
</dbReference>
<accession>A0A7C4JMD8</accession>
<dbReference type="GO" id="GO:0005737">
    <property type="term" value="C:cytoplasm"/>
    <property type="evidence" value="ECO:0007669"/>
    <property type="project" value="UniProtKB-SubCell"/>
</dbReference>
<evidence type="ECO:0000256" key="3">
    <source>
        <dbReference type="ARBA" id="ARBA00022555"/>
    </source>
</evidence>
<organism evidence="15">
    <name type="scientific">Staphylothermus marinus</name>
    <dbReference type="NCBI Taxonomy" id="2280"/>
    <lineage>
        <taxon>Archaea</taxon>
        <taxon>Thermoproteota</taxon>
        <taxon>Thermoprotei</taxon>
        <taxon>Desulfurococcales</taxon>
        <taxon>Desulfurococcaceae</taxon>
        <taxon>Staphylothermus</taxon>
    </lineage>
</organism>
<evidence type="ECO:0000256" key="11">
    <source>
        <dbReference type="ARBA" id="ARBA00061338"/>
    </source>
</evidence>
<comment type="function">
    <text evidence="10">Catalyzes the adenosylmethionine-dependent methylation of the exocyclic amino group (N(2)) of guanosine at position 10 of various tRNAs. Acts via a two-step process that leads to the formation of either N(2)-monomethyl (m(2)G) or N(2)-dimethylguanosine (m(2)(2)G).</text>
</comment>
<reference evidence="15" key="1">
    <citation type="journal article" date="2020" name="mSystems">
        <title>Genome- and Community-Level Interaction Insights into Carbon Utilization and Element Cycling Functions of Hydrothermarchaeota in Hydrothermal Sediment.</title>
        <authorList>
            <person name="Zhou Z."/>
            <person name="Liu Y."/>
            <person name="Xu W."/>
            <person name="Pan J."/>
            <person name="Luo Z.H."/>
            <person name="Li M."/>
        </authorList>
    </citation>
    <scope>NUCLEOTIDE SEQUENCE [LARGE SCALE GENOMIC DNA]</scope>
    <source>
        <strain evidence="15">SpSt-648</strain>
    </source>
</reference>
<keyword evidence="4 15" id="KW-0489">Methyltransferase</keyword>
<dbReference type="GO" id="GO:0030488">
    <property type="term" value="P:tRNA methylation"/>
    <property type="evidence" value="ECO:0007669"/>
    <property type="project" value="TreeGrafter"/>
</dbReference>
<keyword evidence="7" id="KW-0819">tRNA processing</keyword>
<keyword evidence="5 15" id="KW-0808">Transferase</keyword>
<comment type="similarity">
    <text evidence="11">Belongs to the methyltransferase superfamily. Trm-G10 family.</text>
</comment>
<dbReference type="EMBL" id="DTBP01000017">
    <property type="protein sequence ID" value="HGQ73961.1"/>
    <property type="molecule type" value="Genomic_DNA"/>
</dbReference>
<evidence type="ECO:0000256" key="2">
    <source>
        <dbReference type="ARBA" id="ARBA00022490"/>
    </source>
</evidence>
<dbReference type="InterPro" id="IPR029063">
    <property type="entry name" value="SAM-dependent_MTases_sf"/>
</dbReference>
<proteinExistence type="inferred from homology"/>
<comment type="subcellular location">
    <subcellularLocation>
        <location evidence="1">Cytoplasm</location>
    </subcellularLocation>
</comment>
<evidence type="ECO:0000256" key="10">
    <source>
        <dbReference type="ARBA" id="ARBA00054380"/>
    </source>
</evidence>
<keyword evidence="3" id="KW-0820">tRNA-binding</keyword>
<evidence type="ECO:0000256" key="7">
    <source>
        <dbReference type="ARBA" id="ARBA00022694"/>
    </source>
</evidence>
<keyword evidence="8" id="KW-0694">RNA-binding</keyword>
<comment type="caution">
    <text evidence="15">The sequence shown here is derived from an EMBL/GenBank/DDBJ whole genome shotgun (WGS) entry which is preliminary data.</text>
</comment>
<keyword evidence="6" id="KW-0949">S-adenosyl-L-methionine</keyword>
<evidence type="ECO:0000256" key="5">
    <source>
        <dbReference type="ARBA" id="ARBA00022679"/>
    </source>
</evidence>
<evidence type="ECO:0000313" key="15">
    <source>
        <dbReference type="EMBL" id="HGQ73961.1"/>
    </source>
</evidence>
<dbReference type="CDD" id="cd02440">
    <property type="entry name" value="AdoMet_MTases"/>
    <property type="match status" value="1"/>
</dbReference>
<feature type="domain" description="Ribosomal RNA large subunit methyltransferase K/L-like methyltransferase" evidence="14">
    <location>
        <begin position="154"/>
        <end position="290"/>
    </location>
</feature>
<evidence type="ECO:0000256" key="8">
    <source>
        <dbReference type="ARBA" id="ARBA00022884"/>
    </source>
</evidence>
<evidence type="ECO:0000256" key="13">
    <source>
        <dbReference type="ARBA" id="ARBA00082665"/>
    </source>
</evidence>
<evidence type="ECO:0000256" key="1">
    <source>
        <dbReference type="ARBA" id="ARBA00004496"/>
    </source>
</evidence>
<dbReference type="SUPFAM" id="SSF53335">
    <property type="entry name" value="S-adenosyl-L-methionine-dependent methyltransferases"/>
    <property type="match status" value="1"/>
</dbReference>
<name>A0A7C4JMD8_STAMA</name>
<dbReference type="PRINTS" id="PR00507">
    <property type="entry name" value="N12N6MTFRASE"/>
</dbReference>
<dbReference type="GO" id="GO:0000049">
    <property type="term" value="F:tRNA binding"/>
    <property type="evidence" value="ECO:0007669"/>
    <property type="project" value="UniProtKB-KW"/>
</dbReference>
<evidence type="ECO:0000256" key="12">
    <source>
        <dbReference type="ARBA" id="ARBA00066936"/>
    </source>
</evidence>
<dbReference type="Gene3D" id="3.40.50.150">
    <property type="entry name" value="Vaccinia Virus protein VP39"/>
    <property type="match status" value="1"/>
</dbReference>
<sequence>MKTFYYLLRGDNEEIGFGEARALLSIYSGNYRFLNCYTSICIFQHQEQIYEKVIRRSSFIKEAGIVDEIIDLYDADPNYIKNIIGDNTVKVRVIKGTCSVDRIKELLRELFRLKRIYGKTGFYEKVLYCSENKLIIGYNPLSIDSKELDRRKPSLRPFFRSIALKPSIARLLINLARIREGEVLLDPFAGTGSIPIEAGLLGLRYIAVELDEELVRGMKINLEHYGVFNNGLVVHGDSTELSYSVVDGIATDPPYGRSTKTFGSKVIRIYNEFLNLASNYIKKNGFISFLAPLVIEDYVDESIYRNDFILYDKHYLYVHGGLTRVVYEVVKN</sequence>
<evidence type="ECO:0000256" key="4">
    <source>
        <dbReference type="ARBA" id="ARBA00022603"/>
    </source>
</evidence>
<dbReference type="PANTHER" id="PTHR14911:SF21">
    <property type="entry name" value="N2-METHYLGUANOSINE TRNA METHYLTRANSFERASE"/>
    <property type="match status" value="1"/>
</dbReference>
<dbReference type="EC" id="2.1.1.213" evidence="12"/>
<gene>
    <name evidence="15" type="ORF">ENU20_02660</name>
</gene>
<dbReference type="PANTHER" id="PTHR14911">
    <property type="entry name" value="THUMP DOMAIN-CONTAINING"/>
    <property type="match status" value="1"/>
</dbReference>
<dbReference type="GO" id="GO:0160101">
    <property type="term" value="F:tRNA (guanine(10)-N2)-dimethyltransferase activity"/>
    <property type="evidence" value="ECO:0007669"/>
    <property type="project" value="UniProtKB-EC"/>
</dbReference>
<evidence type="ECO:0000256" key="6">
    <source>
        <dbReference type="ARBA" id="ARBA00022691"/>
    </source>
</evidence>
<protein>
    <recommendedName>
        <fullName evidence="12">tRNA (guanine(10)-N(2))-dimethyltransferase</fullName>
        <ecNumber evidence="12">2.1.1.213</ecNumber>
    </recommendedName>
    <alternativeName>
        <fullName evidence="13">tRNA:G10 dimethyltransferase</fullName>
    </alternativeName>
</protein>
<dbReference type="FunFam" id="3.40.50.150:FF:000251">
    <property type="entry name" value="Putative RNA methylase"/>
    <property type="match status" value="1"/>
</dbReference>
<evidence type="ECO:0000259" key="14">
    <source>
        <dbReference type="Pfam" id="PF01170"/>
    </source>
</evidence>
<evidence type="ECO:0000256" key="9">
    <source>
        <dbReference type="ARBA" id="ARBA00051883"/>
    </source>
</evidence>
<dbReference type="InterPro" id="IPR000241">
    <property type="entry name" value="RlmKL-like_Mtase"/>
</dbReference>
<dbReference type="AlphaFoldDB" id="A0A7C4JMD8"/>
<keyword evidence="2" id="KW-0963">Cytoplasm</keyword>